<gene>
    <name evidence="1" type="ORF">CBB_397</name>
</gene>
<organism evidence="1 2">
    <name type="scientific">Pectobacterium phage vB_PcaM_CBB</name>
    <dbReference type="NCBI Taxonomy" id="2772511"/>
    <lineage>
        <taxon>Viruses</taxon>
        <taxon>Duplodnaviria</taxon>
        <taxon>Heunggongvirae</taxon>
        <taxon>Uroviricota</taxon>
        <taxon>Caudoviricetes</taxon>
        <taxon>Mimasvirus</taxon>
        <taxon>Mimasvirus CBB</taxon>
    </lineage>
</organism>
<accession>A0A1L2CV97</accession>
<evidence type="ECO:0000313" key="1">
    <source>
        <dbReference type="EMBL" id="AMM43960.1"/>
    </source>
</evidence>
<dbReference type="EMBL" id="KU574722">
    <property type="protein sequence ID" value="AMM43960.1"/>
    <property type="molecule type" value="Genomic_DNA"/>
</dbReference>
<sequence>MWNNRIMIESYTFEDGEVELTATVHEVYYMKEGVGYTSPISPAGTGETELAALEELKLELQLMLEAVDYAIQNKTSVFDYDNPETHNPGAPSLIMREHKAKNSVLDKDDAYMDEKYGEED</sequence>
<keyword evidence="2" id="KW-1185">Reference proteome</keyword>
<dbReference type="Proteomes" id="UP000223891">
    <property type="component" value="Segment"/>
</dbReference>
<reference evidence="2" key="1">
    <citation type="submission" date="2016-01" db="EMBL/GenBank/DDBJ databases">
        <title>Isolation and Characterization of Enterobacteria phage CBB.</title>
        <authorList>
            <person name="Buttimer C.T.H."/>
            <person name="Hendrix H."/>
            <person name="Alexandre H."/>
            <person name="O'Mahony J."/>
            <person name="Lavigne R."/>
            <person name="Coffey A."/>
        </authorList>
    </citation>
    <scope>NUCLEOTIDE SEQUENCE [LARGE SCALE GENOMIC DNA]</scope>
</reference>
<proteinExistence type="predicted"/>
<evidence type="ECO:0000313" key="2">
    <source>
        <dbReference type="Proteomes" id="UP000223891"/>
    </source>
</evidence>
<name>A0A1L2CV97_9CAUD</name>
<protein>
    <submittedName>
        <fullName evidence="1">Uncharacterized protein</fullName>
    </submittedName>
</protein>